<dbReference type="SUPFAM" id="SSF46689">
    <property type="entry name" value="Homeodomain-like"/>
    <property type="match status" value="1"/>
</dbReference>
<dbReference type="Gene3D" id="1.10.10.60">
    <property type="entry name" value="Homeodomain-like"/>
    <property type="match status" value="2"/>
</dbReference>
<gene>
    <name evidence="6" type="ORF">EI981_21720</name>
</gene>
<keyword evidence="4" id="KW-0472">Membrane</keyword>
<name>A0A3S9V2U0_9BACL</name>
<keyword evidence="1" id="KW-0805">Transcription regulation</keyword>
<keyword evidence="3" id="KW-0804">Transcription</keyword>
<sequence>MERCVRMRKQWYYRLLLSYLPIFVVASSIVVLISIMTVRLTIGNEANRVNEVATEQMLQSVDDALRSIDQLIVKEILNSVTFDKFFDPAKETNKYLDSIEMSERIRNIIHATPLIDSLYLYRFRDQIVLTRDERISIDQFPDRDFLIDVIHHHSKSKWSDLRKVSEINAYSSEIVTRNVLTLTSKVPTISGGQGLIVVNVRPYAIESMIEQMANAQYSHLDFVDKVNVSIASIGESEDAAGAKKIHSFSVSSEYTGWRMYSSVNNSKVYGFSSTIFYVCYGLWLLVIAFGAYWIYAITRKNYKPIEALTDRLERFKSQKSIELLGGEKRNDFDFIEEAIDQLIDQFDGQQLLQNENVKYRHTKLLLDLLEGNIVNRDDEFIATMFEQHDQARVALVEIDCYSSFVARYNKRDQFLLKYAILRVCQEIAEEHHIRVWTEWIQGNHMVVLFQSGNPSSKVEVITQEVCEWIQGNLDMTITIGIGSLAQEIHEIADSYKTAIHAVKMKFKFGSNQIIFADHIQHLKEEELIVQPQSLRSIAQTFRQGDSGWTLIIQEFVQQTSEASMSKDSVLNLLKLILFSMDREMSETASDLKAIWKKGLDSLNEGLEPLETEAELYPYFYAQLTAIFDEMNKRKEEDSQTALIYKIKAFLDDHYDDTDLSMTGIGDLFQINSSFMSRIFKEEIGMNMMDYLVLARVERAKQLLKETRDTVQSIAGQVGYLHTISFIRVFKKSTGLTPGEYRKISTESP</sequence>
<evidence type="ECO:0000256" key="1">
    <source>
        <dbReference type="ARBA" id="ARBA00023015"/>
    </source>
</evidence>
<reference evidence="7" key="1">
    <citation type="submission" date="2018-12" db="EMBL/GenBank/DDBJ databases">
        <title>Complete genome sequence of Paenibacillus sp. MBLB1234.</title>
        <authorList>
            <person name="Nam Y.-D."/>
            <person name="Kang J."/>
            <person name="Chung W.-H."/>
            <person name="Park Y.S."/>
        </authorList>
    </citation>
    <scope>NUCLEOTIDE SEQUENCE [LARGE SCALE GENOMIC DNA]</scope>
    <source>
        <strain evidence="7">MBLB1234</strain>
    </source>
</reference>
<evidence type="ECO:0000313" key="7">
    <source>
        <dbReference type="Proteomes" id="UP000270678"/>
    </source>
</evidence>
<evidence type="ECO:0000256" key="3">
    <source>
        <dbReference type="ARBA" id="ARBA00023163"/>
    </source>
</evidence>
<dbReference type="PANTHER" id="PTHR43280">
    <property type="entry name" value="ARAC-FAMILY TRANSCRIPTIONAL REGULATOR"/>
    <property type="match status" value="1"/>
</dbReference>
<feature type="transmembrane region" description="Helical" evidence="4">
    <location>
        <begin position="12"/>
        <end position="36"/>
    </location>
</feature>
<protein>
    <submittedName>
        <fullName evidence="6">AraC family transcriptional regulator</fullName>
    </submittedName>
</protein>
<dbReference type="EMBL" id="CP034346">
    <property type="protein sequence ID" value="AZS16820.1"/>
    <property type="molecule type" value="Genomic_DNA"/>
</dbReference>
<evidence type="ECO:0000313" key="6">
    <source>
        <dbReference type="EMBL" id="AZS16820.1"/>
    </source>
</evidence>
<evidence type="ECO:0000259" key="5">
    <source>
        <dbReference type="PROSITE" id="PS01124"/>
    </source>
</evidence>
<proteinExistence type="predicted"/>
<dbReference type="PROSITE" id="PS01124">
    <property type="entry name" value="HTH_ARAC_FAMILY_2"/>
    <property type="match status" value="1"/>
</dbReference>
<dbReference type="GO" id="GO:0003700">
    <property type="term" value="F:DNA-binding transcription factor activity"/>
    <property type="evidence" value="ECO:0007669"/>
    <property type="project" value="InterPro"/>
</dbReference>
<evidence type="ECO:0000256" key="2">
    <source>
        <dbReference type="ARBA" id="ARBA00023125"/>
    </source>
</evidence>
<dbReference type="Pfam" id="PF17853">
    <property type="entry name" value="GGDEF_2"/>
    <property type="match status" value="1"/>
</dbReference>
<dbReference type="SMART" id="SM00342">
    <property type="entry name" value="HTH_ARAC"/>
    <property type="match status" value="1"/>
</dbReference>
<dbReference type="KEGG" id="plut:EI981_21720"/>
<dbReference type="AlphaFoldDB" id="A0A3S9V2U0"/>
<accession>A0A3S9V2U0</accession>
<dbReference type="InterPro" id="IPR009057">
    <property type="entry name" value="Homeodomain-like_sf"/>
</dbReference>
<dbReference type="PANTHER" id="PTHR43280:SF28">
    <property type="entry name" value="HTH-TYPE TRANSCRIPTIONAL ACTIVATOR RHAS"/>
    <property type="match status" value="1"/>
</dbReference>
<feature type="transmembrane region" description="Helical" evidence="4">
    <location>
        <begin position="275"/>
        <end position="295"/>
    </location>
</feature>
<keyword evidence="7" id="KW-1185">Reference proteome</keyword>
<dbReference type="InterPro" id="IPR041522">
    <property type="entry name" value="CdaR_GGDEF"/>
</dbReference>
<organism evidence="6 7">
    <name type="scientific">Paenibacillus lutimineralis</name>
    <dbReference type="NCBI Taxonomy" id="2707005"/>
    <lineage>
        <taxon>Bacteria</taxon>
        <taxon>Bacillati</taxon>
        <taxon>Bacillota</taxon>
        <taxon>Bacilli</taxon>
        <taxon>Bacillales</taxon>
        <taxon>Paenibacillaceae</taxon>
        <taxon>Paenibacillus</taxon>
    </lineage>
</organism>
<keyword evidence="4" id="KW-0812">Transmembrane</keyword>
<dbReference type="Proteomes" id="UP000270678">
    <property type="component" value="Chromosome"/>
</dbReference>
<keyword evidence="2" id="KW-0238">DNA-binding</keyword>
<evidence type="ECO:0000256" key="4">
    <source>
        <dbReference type="SAM" id="Phobius"/>
    </source>
</evidence>
<dbReference type="Pfam" id="PF12833">
    <property type="entry name" value="HTH_18"/>
    <property type="match status" value="1"/>
</dbReference>
<dbReference type="InterPro" id="IPR018060">
    <property type="entry name" value="HTH_AraC"/>
</dbReference>
<feature type="domain" description="HTH araC/xylS-type" evidence="5">
    <location>
        <begin position="644"/>
        <end position="743"/>
    </location>
</feature>
<dbReference type="OrthoDB" id="1877256at2"/>
<keyword evidence="4" id="KW-1133">Transmembrane helix</keyword>
<dbReference type="GO" id="GO:0043565">
    <property type="term" value="F:sequence-specific DNA binding"/>
    <property type="evidence" value="ECO:0007669"/>
    <property type="project" value="InterPro"/>
</dbReference>